<dbReference type="Proteomes" id="UP000282876">
    <property type="component" value="Unassembled WGS sequence"/>
</dbReference>
<dbReference type="EMBL" id="RCSS01000692">
    <property type="protein sequence ID" value="RVD91000.1"/>
    <property type="molecule type" value="Genomic_DNA"/>
</dbReference>
<comment type="caution">
    <text evidence="1">The sequence shown here is derived from an EMBL/GenBank/DDBJ whole genome shotgun (WGS) entry which is preliminary data.</text>
</comment>
<reference evidence="1 2" key="1">
    <citation type="submission" date="2018-10" db="EMBL/GenBank/DDBJ databases">
        <title>Draft genome sequence of the microsporidian Tubulinosema ratisbonensis.</title>
        <authorList>
            <person name="Polonais V."/>
            <person name="Peyretaillade E."/>
            <person name="Niehus S."/>
            <person name="Wawrzyniak I."/>
            <person name="Franchet A."/>
            <person name="Gaspin C."/>
            <person name="Reichstadt M."/>
            <person name="Belser C."/>
            <person name="Labadie K."/>
            <person name="Delbac F."/>
            <person name="Ferrandon D."/>
        </authorList>
    </citation>
    <scope>NUCLEOTIDE SEQUENCE [LARGE SCALE GENOMIC DNA]</scope>
    <source>
        <strain evidence="1 2">Franzen</strain>
    </source>
</reference>
<proteinExistence type="predicted"/>
<dbReference type="VEuPathDB" id="MicrosporidiaDB:TUBRATIS_25640"/>
<keyword evidence="2" id="KW-1185">Reference proteome</keyword>
<organism evidence="1 2">
    <name type="scientific">Tubulinosema ratisbonensis</name>
    <dbReference type="NCBI Taxonomy" id="291195"/>
    <lineage>
        <taxon>Eukaryota</taxon>
        <taxon>Fungi</taxon>
        <taxon>Fungi incertae sedis</taxon>
        <taxon>Microsporidia</taxon>
        <taxon>Tubulinosematoidea</taxon>
        <taxon>Tubulinosematidae</taxon>
        <taxon>Tubulinosema</taxon>
    </lineage>
</organism>
<evidence type="ECO:0000313" key="1">
    <source>
        <dbReference type="EMBL" id="RVD91000.1"/>
    </source>
</evidence>
<sequence>MFLYLTFCYSFYLKHFSKRYLVVEGNKLSLTSQKGLASSFCFDQDSFFTNFMIKTHDDYYFTKEENELILSKRKDSSFQKFKLVLDSTGRLMITQNDFVAVYNEHKERFLFKKLANTDSNGFQIIGDPILSNSPVENKFVRILDVFINEKKEEKSEQKSKTHNYRLLEESLKKKPSIFKKKLV</sequence>
<gene>
    <name evidence="1" type="ORF">TUBRATIS_25640</name>
</gene>
<protein>
    <submittedName>
        <fullName evidence="1">Uncharacterized protein</fullName>
    </submittedName>
</protein>
<evidence type="ECO:0000313" key="2">
    <source>
        <dbReference type="Proteomes" id="UP000282876"/>
    </source>
</evidence>
<name>A0A437AIL4_9MICR</name>
<accession>A0A437AIL4</accession>
<dbReference type="AlphaFoldDB" id="A0A437AIL4"/>